<dbReference type="EMBL" id="HBUE01033079">
    <property type="protein sequence ID" value="CAG6457649.1"/>
    <property type="molecule type" value="Transcribed_RNA"/>
</dbReference>
<evidence type="ECO:0000313" key="2">
    <source>
        <dbReference type="EMBL" id="CAG6457649.1"/>
    </source>
</evidence>
<proteinExistence type="predicted"/>
<feature type="region of interest" description="Disordered" evidence="1">
    <location>
        <begin position="27"/>
        <end position="47"/>
    </location>
</feature>
<accession>A0A8D8F5G8</accession>
<reference evidence="2" key="1">
    <citation type="submission" date="2021-05" db="EMBL/GenBank/DDBJ databases">
        <authorList>
            <person name="Alioto T."/>
            <person name="Alioto T."/>
            <person name="Gomez Garrido J."/>
        </authorList>
    </citation>
    <scope>NUCLEOTIDE SEQUENCE</scope>
</reference>
<evidence type="ECO:0000256" key="1">
    <source>
        <dbReference type="SAM" id="MobiDB-lite"/>
    </source>
</evidence>
<organism evidence="2">
    <name type="scientific">Culex pipiens</name>
    <name type="common">House mosquito</name>
    <dbReference type="NCBI Taxonomy" id="7175"/>
    <lineage>
        <taxon>Eukaryota</taxon>
        <taxon>Metazoa</taxon>
        <taxon>Ecdysozoa</taxon>
        <taxon>Arthropoda</taxon>
        <taxon>Hexapoda</taxon>
        <taxon>Insecta</taxon>
        <taxon>Pterygota</taxon>
        <taxon>Neoptera</taxon>
        <taxon>Endopterygota</taxon>
        <taxon>Diptera</taxon>
        <taxon>Nematocera</taxon>
        <taxon>Culicoidea</taxon>
        <taxon>Culicidae</taxon>
        <taxon>Culicinae</taxon>
        <taxon>Culicini</taxon>
        <taxon>Culex</taxon>
        <taxon>Culex</taxon>
    </lineage>
</organism>
<sequence length="103" mass="10809">MATGMNDYNSRKRFAFDVDMEIETEPTSRIKAGQGNESPGIHVASGGGGGGVGAGVAALSHSQENLVAGGGLPNEISAPYEVPQFPIEQIENKLQLQRQLNAK</sequence>
<protein>
    <submittedName>
        <fullName evidence="2">(northern house mosquito) hypothetical protein</fullName>
    </submittedName>
</protein>
<name>A0A8D8F5G8_CULPI</name>
<dbReference type="AlphaFoldDB" id="A0A8D8F5G8"/>